<keyword evidence="4" id="KW-1185">Reference proteome</keyword>
<dbReference type="Pfam" id="PF12146">
    <property type="entry name" value="Hydrolase_4"/>
    <property type="match status" value="1"/>
</dbReference>
<keyword evidence="3" id="KW-0808">Transferase</keyword>
<dbReference type="EMBL" id="LT906465">
    <property type="protein sequence ID" value="SNV36824.1"/>
    <property type="molecule type" value="Genomic_DNA"/>
</dbReference>
<reference evidence="3 4" key="1">
    <citation type="submission" date="2017-06" db="EMBL/GenBank/DDBJ databases">
        <authorList>
            <consortium name="Pathogen Informatics"/>
        </authorList>
    </citation>
    <scope>NUCLEOTIDE SEQUENCE [LARGE SCALE GENOMIC DNA]</scope>
    <source>
        <strain evidence="3 4">NCTC13490</strain>
    </source>
</reference>
<proteinExistence type="predicted"/>
<accession>A0A239WT50</accession>
<evidence type="ECO:0000256" key="1">
    <source>
        <dbReference type="SAM" id="Phobius"/>
    </source>
</evidence>
<sequence>MKIDLYNILAVVLIIILGLGLIIYFFQQKFFFHPEKLPEDFKFAYDNLNAEELTVETEPGVKINYLHFKTEHPKGIVFYLKGNTKSIKGWGKFAIDFTRLSYDVIMLDYRGFGKSTGKRTSDGMKHDIQFIYNLVKKQVPEERLIVYGRSLGTPFAAMLAARNHPRLLILNSPIYSIERSVMRYLPFLPAKYFVNFNFPTYKYLQSVRCPIKIIHGSDDQLVPVKTAIELSEIQPENTRLYIILKAGHLDVHKFKEYHRILNEIFEDIDEPGEEINFSQTSLNMSHRE</sequence>
<gene>
    <name evidence="3" type="ORF">SAMEA4412677_00583</name>
</gene>
<dbReference type="Proteomes" id="UP000215196">
    <property type="component" value="Chromosome 1"/>
</dbReference>
<evidence type="ECO:0000313" key="4">
    <source>
        <dbReference type="Proteomes" id="UP000215196"/>
    </source>
</evidence>
<evidence type="ECO:0000259" key="2">
    <source>
        <dbReference type="Pfam" id="PF12146"/>
    </source>
</evidence>
<keyword evidence="1" id="KW-0472">Membrane</keyword>
<dbReference type="PANTHER" id="PTHR12277:SF81">
    <property type="entry name" value="PROTEIN ABHD13"/>
    <property type="match status" value="1"/>
</dbReference>
<keyword evidence="1" id="KW-0812">Transmembrane</keyword>
<keyword evidence="1" id="KW-1133">Transmembrane helix</keyword>
<dbReference type="Gene3D" id="3.40.50.1820">
    <property type="entry name" value="alpha/beta hydrolase"/>
    <property type="match status" value="1"/>
</dbReference>
<name>A0A239WT50_9FLAO</name>
<dbReference type="KEGG" id="ctak:4412677_00583"/>
<feature type="domain" description="Serine aminopeptidase S33" evidence="2">
    <location>
        <begin position="72"/>
        <end position="184"/>
    </location>
</feature>
<dbReference type="InterPro" id="IPR029058">
    <property type="entry name" value="AB_hydrolase_fold"/>
</dbReference>
<feature type="transmembrane region" description="Helical" evidence="1">
    <location>
        <begin position="6"/>
        <end position="26"/>
    </location>
</feature>
<dbReference type="RefSeq" id="WP_095070240.1">
    <property type="nucleotide sequence ID" value="NZ_LT906465.1"/>
</dbReference>
<organism evidence="3 4">
    <name type="scientific">Chryseobacterium taklimakanense</name>
    <dbReference type="NCBI Taxonomy" id="536441"/>
    <lineage>
        <taxon>Bacteria</taxon>
        <taxon>Pseudomonadati</taxon>
        <taxon>Bacteroidota</taxon>
        <taxon>Flavobacteriia</taxon>
        <taxon>Flavobacteriales</taxon>
        <taxon>Weeksellaceae</taxon>
        <taxon>Chryseobacterium group</taxon>
        <taxon>Chryseobacterium</taxon>
    </lineage>
</organism>
<dbReference type="GO" id="GO:0016740">
    <property type="term" value="F:transferase activity"/>
    <property type="evidence" value="ECO:0007669"/>
    <property type="project" value="UniProtKB-KW"/>
</dbReference>
<dbReference type="AlphaFoldDB" id="A0A239WT50"/>
<dbReference type="InterPro" id="IPR022742">
    <property type="entry name" value="Hydrolase_4"/>
</dbReference>
<protein>
    <submittedName>
        <fullName evidence="3">Acetoin dehydrogenase E2 subunit dihydrolipoyllysine-residue acetyltransferase</fullName>
    </submittedName>
</protein>
<dbReference type="PANTHER" id="PTHR12277">
    <property type="entry name" value="ALPHA/BETA HYDROLASE DOMAIN-CONTAINING PROTEIN"/>
    <property type="match status" value="1"/>
</dbReference>
<evidence type="ECO:0000313" key="3">
    <source>
        <dbReference type="EMBL" id="SNV36824.1"/>
    </source>
</evidence>
<dbReference type="SUPFAM" id="SSF53474">
    <property type="entry name" value="alpha/beta-Hydrolases"/>
    <property type="match status" value="1"/>
</dbReference>